<dbReference type="RefSeq" id="WP_133514274.1">
    <property type="nucleotide sequence ID" value="NZ_SNWX01000004.1"/>
</dbReference>
<evidence type="ECO:0000313" key="3">
    <source>
        <dbReference type="Proteomes" id="UP000295064"/>
    </source>
</evidence>
<gene>
    <name evidence="2" type="ORF">DFR79_104123</name>
</gene>
<organism evidence="2 3">
    <name type="scientific">Halanaerobium saccharolyticum</name>
    <dbReference type="NCBI Taxonomy" id="43595"/>
    <lineage>
        <taxon>Bacteria</taxon>
        <taxon>Bacillati</taxon>
        <taxon>Bacillota</taxon>
        <taxon>Clostridia</taxon>
        <taxon>Halanaerobiales</taxon>
        <taxon>Halanaerobiaceae</taxon>
        <taxon>Halanaerobium</taxon>
    </lineage>
</organism>
<protein>
    <submittedName>
        <fullName evidence="2">Loader and inhibitor of G40P protein</fullName>
    </submittedName>
</protein>
<accession>A0A4R6LZ35</accession>
<dbReference type="Pfam" id="PF11417">
    <property type="entry name" value="Inhibitor_G39P"/>
    <property type="match status" value="1"/>
</dbReference>
<dbReference type="InterPro" id="IPR024424">
    <property type="entry name" value="G39P_N"/>
</dbReference>
<dbReference type="Gene3D" id="1.10.8.200">
    <property type="entry name" value="Replisome organizer (g39p helicase loader/inhibitor protein)"/>
    <property type="match status" value="1"/>
</dbReference>
<dbReference type="OrthoDB" id="1634442at2"/>
<dbReference type="Proteomes" id="UP000295064">
    <property type="component" value="Unassembled WGS sequence"/>
</dbReference>
<dbReference type="AlphaFoldDB" id="A0A4R6LZ35"/>
<evidence type="ECO:0000313" key="2">
    <source>
        <dbReference type="EMBL" id="TDO94157.1"/>
    </source>
</evidence>
<dbReference type="EMBL" id="SNWX01000004">
    <property type="protein sequence ID" value="TDO94157.1"/>
    <property type="molecule type" value="Genomic_DNA"/>
</dbReference>
<proteinExistence type="predicted"/>
<sequence>MKKSEIIKILSYLNNCYNNRFKFPKADDDSSTMMVEVWYDLLKLYQYQLVVAAVKKLIINQPQWPPTPGEIVKTIEILKQPESAKITAGKAWYLALKAVRKFGYYNPGEAMESLPPGVREAVRNFGGFAALCHSQDTSYVKNQFIKIYQEINLKNQETAYLPRPFKEKLLLISEENEVQ</sequence>
<name>A0A4R6LZ35_9FIRM</name>
<reference evidence="2 3" key="1">
    <citation type="submission" date="2019-03" db="EMBL/GenBank/DDBJ databases">
        <title>Subsurface microbial communities from deep shales in Ohio and West Virginia, USA.</title>
        <authorList>
            <person name="Wrighton K."/>
        </authorList>
    </citation>
    <scope>NUCLEOTIDE SEQUENCE [LARGE SCALE GENOMIC DNA]</scope>
    <source>
        <strain evidence="2 3">MA284_T2</strain>
    </source>
</reference>
<comment type="caution">
    <text evidence="2">The sequence shown here is derived from an EMBL/GenBank/DDBJ whole genome shotgun (WGS) entry which is preliminary data.</text>
</comment>
<feature type="domain" description="Replicative helicase inhibitor G39P N-terminal" evidence="1">
    <location>
        <begin position="1"/>
        <end position="72"/>
    </location>
</feature>
<evidence type="ECO:0000259" key="1">
    <source>
        <dbReference type="Pfam" id="PF11417"/>
    </source>
</evidence>